<evidence type="ECO:0000313" key="6">
    <source>
        <dbReference type="EMBL" id="KJJ85104.1"/>
    </source>
</evidence>
<organism evidence="6 7">
    <name type="scientific">Candidatus Omnitrophus magneticus</name>
    <dbReference type="NCBI Taxonomy" id="1609969"/>
    <lineage>
        <taxon>Bacteria</taxon>
        <taxon>Pseudomonadati</taxon>
        <taxon>Candidatus Omnitrophota</taxon>
        <taxon>Candidatus Omnitrophus</taxon>
    </lineage>
</organism>
<dbReference type="SUPFAM" id="SSF109635">
    <property type="entry name" value="DnaK suppressor protein DksA, alpha-hairpin domain"/>
    <property type="match status" value="1"/>
</dbReference>
<dbReference type="PANTHER" id="PTHR33823:SF4">
    <property type="entry name" value="GENERAL STRESS PROTEIN 16O"/>
    <property type="match status" value="1"/>
</dbReference>
<gene>
    <name evidence="6" type="ORF">OMAG_001068</name>
</gene>
<comment type="caution">
    <text evidence="6">The sequence shown here is derived from an EMBL/GenBank/DDBJ whole genome shotgun (WGS) entry which is preliminary data.</text>
</comment>
<keyword evidence="7" id="KW-1185">Reference proteome</keyword>
<keyword evidence="2" id="KW-0863">Zinc-finger</keyword>
<dbReference type="InterPro" id="IPR037187">
    <property type="entry name" value="DnaK_N"/>
</dbReference>
<keyword evidence="3" id="KW-0862">Zinc</keyword>
<evidence type="ECO:0000256" key="2">
    <source>
        <dbReference type="ARBA" id="ARBA00022771"/>
    </source>
</evidence>
<dbReference type="InterPro" id="IPR020458">
    <property type="entry name" value="Znf_DskA_TraR_CS"/>
</dbReference>
<protein>
    <submittedName>
        <fullName evidence="6">TraR/DksA family transcriptional regulator</fullName>
    </submittedName>
</protein>
<evidence type="ECO:0000256" key="4">
    <source>
        <dbReference type="PROSITE-ProRule" id="PRU00510"/>
    </source>
</evidence>
<keyword evidence="1" id="KW-0479">Metal-binding</keyword>
<accession>A0A0F0CSU8</accession>
<dbReference type="Gene3D" id="1.20.120.910">
    <property type="entry name" value="DksA, coiled-coil domain"/>
    <property type="match status" value="1"/>
</dbReference>
<dbReference type="InterPro" id="IPR000962">
    <property type="entry name" value="Znf_DskA_TraR"/>
</dbReference>
<reference evidence="6 7" key="1">
    <citation type="submission" date="2015-02" db="EMBL/GenBank/DDBJ databases">
        <title>Single-cell genomics of uncultivated deep-branching MTB reveals a conserved set of magnetosome genes.</title>
        <authorList>
            <person name="Kolinko S."/>
            <person name="Richter M."/>
            <person name="Glockner F.O."/>
            <person name="Brachmann A."/>
            <person name="Schuler D."/>
        </authorList>
    </citation>
    <scope>NUCLEOTIDE SEQUENCE [LARGE SCALE GENOMIC DNA]</scope>
    <source>
        <strain evidence="6">SKK-01</strain>
    </source>
</reference>
<dbReference type="PROSITE" id="PS51128">
    <property type="entry name" value="ZF_DKSA_2"/>
    <property type="match status" value="1"/>
</dbReference>
<dbReference type="PROSITE" id="PS01102">
    <property type="entry name" value="ZF_DKSA_1"/>
    <property type="match status" value="1"/>
</dbReference>
<evidence type="ECO:0000259" key="5">
    <source>
        <dbReference type="Pfam" id="PF01258"/>
    </source>
</evidence>
<dbReference type="SUPFAM" id="SSF57716">
    <property type="entry name" value="Glucocorticoid receptor-like (DNA-binding domain)"/>
    <property type="match status" value="1"/>
</dbReference>
<sequence>MPEKSNKKVYTKEDLKKFRAELLQQKALILDELIKIRQEANKTIKDSTGDLSSFTLHMADMATDLYDREFALELAESERELLYSLDEAIKRIDAGSFGQCEMCDTCIPKQRLNAMPHAQYCISCQEKRETKKRK</sequence>
<evidence type="ECO:0000256" key="3">
    <source>
        <dbReference type="ARBA" id="ARBA00022833"/>
    </source>
</evidence>
<feature type="domain" description="Zinc finger DksA/TraR C4-type" evidence="5">
    <location>
        <begin position="95"/>
        <end position="129"/>
    </location>
</feature>
<dbReference type="PANTHER" id="PTHR33823">
    <property type="entry name" value="RNA POLYMERASE-BINDING TRANSCRIPTION FACTOR DKSA-RELATED"/>
    <property type="match status" value="1"/>
</dbReference>
<dbReference type="Pfam" id="PF01258">
    <property type="entry name" value="zf-dskA_traR"/>
    <property type="match status" value="1"/>
</dbReference>
<dbReference type="AlphaFoldDB" id="A0A0F0CSU8"/>
<dbReference type="Proteomes" id="UP000033428">
    <property type="component" value="Unassembled WGS sequence"/>
</dbReference>
<evidence type="ECO:0000256" key="1">
    <source>
        <dbReference type="ARBA" id="ARBA00022723"/>
    </source>
</evidence>
<feature type="zinc finger region" description="dksA C4-type" evidence="4">
    <location>
        <begin position="100"/>
        <end position="124"/>
    </location>
</feature>
<dbReference type="EMBL" id="JYNY01000222">
    <property type="protein sequence ID" value="KJJ85104.1"/>
    <property type="molecule type" value="Genomic_DNA"/>
</dbReference>
<proteinExistence type="predicted"/>
<evidence type="ECO:0000313" key="7">
    <source>
        <dbReference type="Proteomes" id="UP000033428"/>
    </source>
</evidence>
<name>A0A0F0CSU8_9BACT</name>
<dbReference type="GO" id="GO:0008270">
    <property type="term" value="F:zinc ion binding"/>
    <property type="evidence" value="ECO:0007669"/>
    <property type="project" value="UniProtKB-KW"/>
</dbReference>